<proteinExistence type="inferred from homology"/>
<keyword evidence="4" id="KW-0233">DNA recombination</keyword>
<evidence type="ECO:0000313" key="6">
    <source>
        <dbReference type="EMBL" id="MBB3979089.1"/>
    </source>
</evidence>
<evidence type="ECO:0000256" key="1">
    <source>
        <dbReference type="ARBA" id="ARBA00008857"/>
    </source>
</evidence>
<evidence type="ECO:0000256" key="4">
    <source>
        <dbReference type="ARBA" id="ARBA00023172"/>
    </source>
</evidence>
<keyword evidence="3" id="KW-0238">DNA-binding</keyword>
<evidence type="ECO:0000256" key="2">
    <source>
        <dbReference type="ARBA" id="ARBA00022908"/>
    </source>
</evidence>
<dbReference type="InterPro" id="IPR050808">
    <property type="entry name" value="Phage_Integrase"/>
</dbReference>
<evidence type="ECO:0000256" key="3">
    <source>
        <dbReference type="ARBA" id="ARBA00023125"/>
    </source>
</evidence>
<dbReference type="EMBL" id="JACIEE010000009">
    <property type="protein sequence ID" value="MBB3979089.1"/>
    <property type="molecule type" value="Genomic_DNA"/>
</dbReference>
<comment type="similarity">
    <text evidence="1">Belongs to the 'phage' integrase family.</text>
</comment>
<dbReference type="Gene3D" id="1.10.443.10">
    <property type="entry name" value="Intergrase catalytic core"/>
    <property type="match status" value="1"/>
</dbReference>
<accession>A0A7W6DAN9</accession>
<protein>
    <submittedName>
        <fullName evidence="6">Integrase</fullName>
    </submittedName>
</protein>
<dbReference type="RefSeq" id="WP_183807338.1">
    <property type="nucleotide sequence ID" value="NZ_JACIEE010000009.1"/>
</dbReference>
<dbReference type="Proteomes" id="UP000574761">
    <property type="component" value="Unassembled WGS sequence"/>
</dbReference>
<evidence type="ECO:0000313" key="7">
    <source>
        <dbReference type="Proteomes" id="UP000574761"/>
    </source>
</evidence>
<dbReference type="AlphaFoldDB" id="A0A7W6DAN9"/>
<dbReference type="InterPro" id="IPR010998">
    <property type="entry name" value="Integrase_recombinase_N"/>
</dbReference>
<sequence>MLDPEEPRPYLSSFLDRHGRRRWRYRRAGKTVSLPGTPGEPEFQAAYTAAVEGRKHVPAKVLAHPSSALPGSFKAAWKKVLASPEWLRHDEATKAKNTRLAEEFLKLRLVADHPAVWGDMLVRDLKRRHIKDILARFAATPHKAKHLLVAIRKMIYAALDEEWIETDPTWKLSYRPEYKGWRAWTDDERAKFEARWPPGTTPRTAYGLALWLGNRRSDVARVKWSWFDFRKGTVTIEQKKGGKTLVLPLTPMLRDIVQPLERKGEFVLMTAYGEPFSEKSLTGRMADWTKSAEMPKGCTMHGLRKSLGKMLAETGSTTRQLMETLGHDNIEHAELYSREAEQQRLARDAMTRLTRGLQPKKPRG</sequence>
<dbReference type="GO" id="GO:0006310">
    <property type="term" value="P:DNA recombination"/>
    <property type="evidence" value="ECO:0007669"/>
    <property type="project" value="UniProtKB-KW"/>
</dbReference>
<evidence type="ECO:0000259" key="5">
    <source>
        <dbReference type="PROSITE" id="PS51898"/>
    </source>
</evidence>
<name>A0A7W6DAN9_9HYPH</name>
<keyword evidence="2" id="KW-0229">DNA integration</keyword>
<dbReference type="InterPro" id="IPR002104">
    <property type="entry name" value="Integrase_catalytic"/>
</dbReference>
<dbReference type="SUPFAM" id="SSF56349">
    <property type="entry name" value="DNA breaking-rejoining enzymes"/>
    <property type="match status" value="1"/>
</dbReference>
<dbReference type="PANTHER" id="PTHR30629">
    <property type="entry name" value="PROPHAGE INTEGRASE"/>
    <property type="match status" value="1"/>
</dbReference>
<organism evidence="6 7">
    <name type="scientific">Mycoplana azooxidifex</name>
    <dbReference type="NCBI Taxonomy" id="1636188"/>
    <lineage>
        <taxon>Bacteria</taxon>
        <taxon>Pseudomonadati</taxon>
        <taxon>Pseudomonadota</taxon>
        <taxon>Alphaproteobacteria</taxon>
        <taxon>Hyphomicrobiales</taxon>
        <taxon>Rhizobiaceae</taxon>
        <taxon>Mycoplana</taxon>
    </lineage>
</organism>
<dbReference type="Gene3D" id="1.10.150.130">
    <property type="match status" value="1"/>
</dbReference>
<dbReference type="PANTHER" id="PTHR30629:SF2">
    <property type="entry name" value="PROPHAGE INTEGRASE INTS-RELATED"/>
    <property type="match status" value="1"/>
</dbReference>
<keyword evidence="7" id="KW-1185">Reference proteome</keyword>
<dbReference type="Pfam" id="PF00589">
    <property type="entry name" value="Phage_integrase"/>
    <property type="match status" value="1"/>
</dbReference>
<gene>
    <name evidence="6" type="ORF">GGQ64_004325</name>
</gene>
<comment type="caution">
    <text evidence="6">The sequence shown here is derived from an EMBL/GenBank/DDBJ whole genome shotgun (WGS) entry which is preliminary data.</text>
</comment>
<dbReference type="InterPro" id="IPR013762">
    <property type="entry name" value="Integrase-like_cat_sf"/>
</dbReference>
<dbReference type="GO" id="GO:0003677">
    <property type="term" value="F:DNA binding"/>
    <property type="evidence" value="ECO:0007669"/>
    <property type="project" value="UniProtKB-KW"/>
</dbReference>
<dbReference type="InterPro" id="IPR011010">
    <property type="entry name" value="DNA_brk_join_enz"/>
</dbReference>
<reference evidence="6 7" key="1">
    <citation type="submission" date="2020-08" db="EMBL/GenBank/DDBJ databases">
        <title>Genomic Encyclopedia of Type Strains, Phase IV (KMG-IV): sequencing the most valuable type-strain genomes for metagenomic binning, comparative biology and taxonomic classification.</title>
        <authorList>
            <person name="Goeker M."/>
        </authorList>
    </citation>
    <scope>NUCLEOTIDE SEQUENCE [LARGE SCALE GENOMIC DNA]</scope>
    <source>
        <strain evidence="6 7">DSM 100211</strain>
    </source>
</reference>
<dbReference type="GO" id="GO:0015074">
    <property type="term" value="P:DNA integration"/>
    <property type="evidence" value="ECO:0007669"/>
    <property type="project" value="UniProtKB-KW"/>
</dbReference>
<dbReference type="PROSITE" id="PS51898">
    <property type="entry name" value="TYR_RECOMBINASE"/>
    <property type="match status" value="1"/>
</dbReference>
<feature type="domain" description="Tyr recombinase" evidence="5">
    <location>
        <begin position="179"/>
        <end position="350"/>
    </location>
</feature>